<dbReference type="GO" id="GO:0043709">
    <property type="term" value="P:cell adhesion involved in single-species biofilm formation"/>
    <property type="evidence" value="ECO:0007669"/>
    <property type="project" value="TreeGrafter"/>
</dbReference>
<dbReference type="InterPro" id="IPR043128">
    <property type="entry name" value="Rev_trsase/Diguanyl_cyclase"/>
</dbReference>
<dbReference type="OrthoDB" id="9813903at2"/>
<dbReference type="GO" id="GO:1902201">
    <property type="term" value="P:negative regulation of bacterial-type flagellum-dependent cell motility"/>
    <property type="evidence" value="ECO:0007669"/>
    <property type="project" value="TreeGrafter"/>
</dbReference>
<dbReference type="STRING" id="946333.A4W93_24380"/>
<dbReference type="PROSITE" id="PS50887">
    <property type="entry name" value="GGDEF"/>
    <property type="match status" value="1"/>
</dbReference>
<dbReference type="InterPro" id="IPR050469">
    <property type="entry name" value="Diguanylate_Cyclase"/>
</dbReference>
<reference evidence="3 4" key="1">
    <citation type="submission" date="2016-04" db="EMBL/GenBank/DDBJ databases">
        <title>Complete genome sequence of natural rubber-degrading, novel Gram-negative bacterium, Rhizobacter gummiphilus strain NS21.</title>
        <authorList>
            <person name="Tabata M."/>
            <person name="Kasai D."/>
            <person name="Fukuda M."/>
        </authorList>
    </citation>
    <scope>NUCLEOTIDE SEQUENCE [LARGE SCALE GENOMIC DNA]</scope>
    <source>
        <strain evidence="3 4">NS21</strain>
    </source>
</reference>
<dbReference type="EMBL" id="CP015118">
    <property type="protein sequence ID" value="ARN22793.1"/>
    <property type="molecule type" value="Genomic_DNA"/>
</dbReference>
<dbReference type="KEGG" id="rgu:A4W93_24380"/>
<dbReference type="Gene3D" id="3.30.70.270">
    <property type="match status" value="1"/>
</dbReference>
<dbReference type="SMART" id="SM00267">
    <property type="entry name" value="GGDEF"/>
    <property type="match status" value="1"/>
</dbReference>
<dbReference type="AlphaFoldDB" id="A0A1W6LEY8"/>
<proteinExistence type="predicted"/>
<evidence type="ECO:0000313" key="4">
    <source>
        <dbReference type="Proteomes" id="UP000193427"/>
    </source>
</evidence>
<dbReference type="InterPro" id="IPR029787">
    <property type="entry name" value="Nucleotide_cyclase"/>
</dbReference>
<dbReference type="Pfam" id="PF00990">
    <property type="entry name" value="GGDEF"/>
    <property type="match status" value="1"/>
</dbReference>
<dbReference type="Proteomes" id="UP000193427">
    <property type="component" value="Chromosome"/>
</dbReference>
<accession>A0A1W6LEY8</accession>
<dbReference type="PANTHER" id="PTHR45138:SF9">
    <property type="entry name" value="DIGUANYLATE CYCLASE DGCM-RELATED"/>
    <property type="match status" value="1"/>
</dbReference>
<evidence type="ECO:0000256" key="1">
    <source>
        <dbReference type="ARBA" id="ARBA00012528"/>
    </source>
</evidence>
<dbReference type="RefSeq" id="WP_085753100.1">
    <property type="nucleotide sequence ID" value="NZ_BSPR01000015.1"/>
</dbReference>
<name>A0A1W6LEY8_9BURK</name>
<dbReference type="EC" id="2.7.7.65" evidence="1"/>
<dbReference type="CDD" id="cd01949">
    <property type="entry name" value="GGDEF"/>
    <property type="match status" value="1"/>
</dbReference>
<dbReference type="SUPFAM" id="SSF55073">
    <property type="entry name" value="Nucleotide cyclase"/>
    <property type="match status" value="1"/>
</dbReference>
<organism evidence="3 4">
    <name type="scientific">Piscinibacter gummiphilus</name>
    <dbReference type="NCBI Taxonomy" id="946333"/>
    <lineage>
        <taxon>Bacteria</taxon>
        <taxon>Pseudomonadati</taxon>
        <taxon>Pseudomonadota</taxon>
        <taxon>Betaproteobacteria</taxon>
        <taxon>Burkholderiales</taxon>
        <taxon>Sphaerotilaceae</taxon>
        <taxon>Piscinibacter</taxon>
    </lineage>
</organism>
<evidence type="ECO:0000256" key="2">
    <source>
        <dbReference type="ARBA" id="ARBA00034247"/>
    </source>
</evidence>
<dbReference type="InterPro" id="IPR000160">
    <property type="entry name" value="GGDEF_dom"/>
</dbReference>
<dbReference type="FunFam" id="3.30.70.270:FF:000001">
    <property type="entry name" value="Diguanylate cyclase domain protein"/>
    <property type="match status" value="1"/>
</dbReference>
<dbReference type="GO" id="GO:0005886">
    <property type="term" value="C:plasma membrane"/>
    <property type="evidence" value="ECO:0007669"/>
    <property type="project" value="TreeGrafter"/>
</dbReference>
<sequence length="393" mass="43235">MNLDARTLFFSLMVNVLLMSIALSFNVRWRSRSGIRAWNASLMIQALSWALLIAAYRVLPREMATLGVAGLTGAMSFVYVAAKTYLREPLVKPWLWGVPLVTTAVHWLVFSNYQARIAVTNAALALQIGWIAWVLVRPRARPQTDGRWRWLAATALMMSGVMVTGRFFLVTFSPEAYPSFEAGHWINTLGLVLTNADLTLGTLAFLLAHRDEAERELQLLATTDGLTGVMNRRQWMASAEVHVRLAERHVQPVTVMMFDIDHFKQLNDTRGHAAGDAALVRFAQALQGAVRQPDLVGRYGGEEFCVLLPQSDAVAAKAIDRRLREALARDAAPAQGLLITCTVGVAEWRPGARLDDLLAAADAALYRGKAAGRDRLEVGDISFGADRTPPTTG</sequence>
<dbReference type="NCBIfam" id="TIGR00254">
    <property type="entry name" value="GGDEF"/>
    <property type="match status" value="1"/>
</dbReference>
<protein>
    <recommendedName>
        <fullName evidence="1">diguanylate cyclase</fullName>
        <ecNumber evidence="1">2.7.7.65</ecNumber>
    </recommendedName>
</protein>
<comment type="catalytic activity">
    <reaction evidence="2">
        <text>2 GTP = 3',3'-c-di-GMP + 2 diphosphate</text>
        <dbReference type="Rhea" id="RHEA:24898"/>
        <dbReference type="ChEBI" id="CHEBI:33019"/>
        <dbReference type="ChEBI" id="CHEBI:37565"/>
        <dbReference type="ChEBI" id="CHEBI:58805"/>
        <dbReference type="EC" id="2.7.7.65"/>
    </reaction>
</comment>
<keyword evidence="4" id="KW-1185">Reference proteome</keyword>
<dbReference type="GO" id="GO:0052621">
    <property type="term" value="F:diguanylate cyclase activity"/>
    <property type="evidence" value="ECO:0007669"/>
    <property type="project" value="UniProtKB-EC"/>
</dbReference>
<evidence type="ECO:0000313" key="3">
    <source>
        <dbReference type="EMBL" id="ARN22793.1"/>
    </source>
</evidence>
<dbReference type="PANTHER" id="PTHR45138">
    <property type="entry name" value="REGULATORY COMPONENTS OF SENSORY TRANSDUCTION SYSTEM"/>
    <property type="match status" value="1"/>
</dbReference>
<gene>
    <name evidence="3" type="ORF">A4W93_24380</name>
</gene>